<dbReference type="OrthoDB" id="9928392at2"/>
<dbReference type="KEGG" id="rhy:RD110_18740"/>
<evidence type="ECO:0000313" key="2">
    <source>
        <dbReference type="Proteomes" id="UP000186609"/>
    </source>
</evidence>
<sequence>MHSVHAVQTSAHVPEADLFGDPIRPPAVHMALHGRLTQDAVVRVQGADHGHARPVLCLDLDHVGPGLHQVHVEQPFEASHRIVADAAALKLKRGMWVSVEAPLTGARWTLPNAVSIVPVPSPPKVSDVH</sequence>
<protein>
    <submittedName>
        <fullName evidence="1">Uncharacterized protein</fullName>
    </submittedName>
</protein>
<proteinExistence type="predicted"/>
<name>A0A1P8JZ08_9BURK</name>
<accession>A0A1P8JZ08</accession>
<dbReference type="RefSeq" id="WP_076201028.1">
    <property type="nucleotide sequence ID" value="NZ_CP019236.1"/>
</dbReference>
<dbReference type="Proteomes" id="UP000186609">
    <property type="component" value="Chromosome"/>
</dbReference>
<evidence type="ECO:0000313" key="1">
    <source>
        <dbReference type="EMBL" id="APW38992.1"/>
    </source>
</evidence>
<keyword evidence="2" id="KW-1185">Reference proteome</keyword>
<reference evidence="1 2" key="1">
    <citation type="submission" date="2017-01" db="EMBL/GenBank/DDBJ databases">
        <authorList>
            <person name="Mah S.A."/>
            <person name="Swanson W.J."/>
            <person name="Moy G.W."/>
            <person name="Vacquier V.D."/>
        </authorList>
    </citation>
    <scope>NUCLEOTIDE SEQUENCE [LARGE SCALE GENOMIC DNA]</scope>
    <source>
        <strain evidence="1 2">DCY110</strain>
    </source>
</reference>
<organism evidence="1 2">
    <name type="scientific">Rhodoferax koreensis</name>
    <dbReference type="NCBI Taxonomy" id="1842727"/>
    <lineage>
        <taxon>Bacteria</taxon>
        <taxon>Pseudomonadati</taxon>
        <taxon>Pseudomonadota</taxon>
        <taxon>Betaproteobacteria</taxon>
        <taxon>Burkholderiales</taxon>
        <taxon>Comamonadaceae</taxon>
        <taxon>Rhodoferax</taxon>
    </lineage>
</organism>
<dbReference type="AlphaFoldDB" id="A0A1P8JZ08"/>
<gene>
    <name evidence="1" type="ORF">RD110_18740</name>
</gene>
<dbReference type="EMBL" id="CP019236">
    <property type="protein sequence ID" value="APW38992.1"/>
    <property type="molecule type" value="Genomic_DNA"/>
</dbReference>
<dbReference type="STRING" id="1842727.RD110_18740"/>